<keyword evidence="2" id="KW-1185">Reference proteome</keyword>
<accession>A0A3T0E763</accession>
<dbReference type="SUPFAM" id="SSF100950">
    <property type="entry name" value="NagB/RpiA/CoA transferase-like"/>
    <property type="match status" value="1"/>
</dbReference>
<evidence type="ECO:0000313" key="2">
    <source>
        <dbReference type="Proteomes" id="UP000286954"/>
    </source>
</evidence>
<dbReference type="GO" id="GO:0016787">
    <property type="term" value="F:hydrolase activity"/>
    <property type="evidence" value="ECO:0007669"/>
    <property type="project" value="UniProtKB-KW"/>
</dbReference>
<dbReference type="Gene3D" id="3.30.750.70">
    <property type="entry name" value="4-hydroxybutyrate coenzyme like domains"/>
    <property type="match status" value="1"/>
</dbReference>
<dbReference type="Gene3D" id="3.40.1080.20">
    <property type="entry name" value="Acetyl-CoA hydrolase/transferase C-terminal domain"/>
    <property type="match status" value="1"/>
</dbReference>
<dbReference type="Proteomes" id="UP000286954">
    <property type="component" value="Chromosome"/>
</dbReference>
<dbReference type="InterPro" id="IPR038460">
    <property type="entry name" value="AcetylCoA_hyd_C_sf"/>
</dbReference>
<dbReference type="AlphaFoldDB" id="A0A3T0E763"/>
<dbReference type="InterPro" id="IPR037171">
    <property type="entry name" value="NagB/RpiA_transferase-like"/>
</dbReference>
<dbReference type="KEGG" id="gak:X907_0711"/>
<reference evidence="1 2" key="1">
    <citation type="submission" date="2016-12" db="EMBL/GenBank/DDBJ databases">
        <title>The genome of dimorphic prosthecate Glycocaulis alkaliphilus 6b-8t, isolated from crude oil dictates its adaptability in petroleum environments.</title>
        <authorList>
            <person name="Wu X.-L."/>
            <person name="Geng S."/>
        </authorList>
    </citation>
    <scope>NUCLEOTIDE SEQUENCE [LARGE SCALE GENOMIC DNA]</scope>
    <source>
        <strain evidence="1 2">6B-8</strain>
    </source>
</reference>
<keyword evidence="1" id="KW-0808">Transferase</keyword>
<dbReference type="Gene3D" id="3.40.1080.10">
    <property type="entry name" value="Glutaconate Coenzyme A-transferase"/>
    <property type="match status" value="1"/>
</dbReference>
<dbReference type="EMBL" id="CP018911">
    <property type="protein sequence ID" value="AZU03255.1"/>
    <property type="molecule type" value="Genomic_DNA"/>
</dbReference>
<dbReference type="GO" id="GO:0006083">
    <property type="term" value="P:acetate metabolic process"/>
    <property type="evidence" value="ECO:0007669"/>
    <property type="project" value="InterPro"/>
</dbReference>
<sequence length="618" mass="66755">MLGLPLGLGKANHIANAFYARAKADPDIELTIFTALTLERPSAPNALAARLLDPISERLYDGYPDLDYARDRRRNALPANVRVKEFFLPPGGLLNNASAQRDYVSANYTHAGRAILEAGVNVVAQMVAPGRDGRLSLSCNPDLSLDMIPALHERRKTGAPALVLGELNAALPFMGQAADIPEDWFDALVDAGEYTLFPIPREAVSLPAWSIGLHVSTLVRDGGTLQTGIGALSDAVAAALKLRHLDNTAWRSAIETMGADMTLAGQCGGLEPFHEGLYGCSEMLTLGLLDLFQSGLLTRRVSDDIARQQALLADPASLRGEEGIALHGGFFAGPGELYDRLRKLSDAERARIDMTSVARVNDLYGHEELARLQRQHARFINTAMMVNGRGAAISDTLADGRVVSGVGGQYNFSAMAHELVGARSIILVRATRQTGGETRSNIVWTGGEVTVPRHLRDIVVTEYGVADLRGRTDREVAIALAQIADSRFQDAFLDEAKAAGKVEADYALPDSARQNTPQQLATRLQPAMSAGTLVKFPFGSDLTETEQALREALEWLAQRNAGWKARAGLIASALLHAPAPHRFAGELERMKLMQPASLKERLEQRLVRLALSRTGAST</sequence>
<dbReference type="PANTHER" id="PTHR21432">
    <property type="entry name" value="ACETYL-COA HYDROLASE-RELATED"/>
    <property type="match status" value="1"/>
</dbReference>
<dbReference type="InterPro" id="IPR026888">
    <property type="entry name" value="AcetylCoA_hyd_C"/>
</dbReference>
<dbReference type="Pfam" id="PF13336">
    <property type="entry name" value="AcetylCoA_hyd_C"/>
    <property type="match status" value="1"/>
</dbReference>
<dbReference type="GO" id="GO:0008775">
    <property type="term" value="F:acetate CoA-transferase activity"/>
    <property type="evidence" value="ECO:0007669"/>
    <property type="project" value="InterPro"/>
</dbReference>
<evidence type="ECO:0000313" key="1">
    <source>
        <dbReference type="EMBL" id="AZU03255.1"/>
    </source>
</evidence>
<organism evidence="1 2">
    <name type="scientific">Glycocaulis alkaliphilus</name>
    <dbReference type="NCBI Taxonomy" id="1434191"/>
    <lineage>
        <taxon>Bacteria</taxon>
        <taxon>Pseudomonadati</taxon>
        <taxon>Pseudomonadota</taxon>
        <taxon>Alphaproteobacteria</taxon>
        <taxon>Maricaulales</taxon>
        <taxon>Maricaulaceae</taxon>
        <taxon>Glycocaulis</taxon>
    </lineage>
</organism>
<dbReference type="RefSeq" id="WP_127565660.1">
    <property type="nucleotide sequence ID" value="NZ_BMFB01000002.1"/>
</dbReference>
<dbReference type="InterPro" id="IPR046433">
    <property type="entry name" value="ActCoA_hydro"/>
</dbReference>
<dbReference type="OrthoDB" id="9801795at2"/>
<protein>
    <submittedName>
        <fullName evidence="1">Putative acetyl-CoA hydrolase/transferase</fullName>
    </submittedName>
</protein>
<proteinExistence type="predicted"/>
<keyword evidence="1" id="KW-0378">Hydrolase</keyword>
<dbReference type="PANTHER" id="PTHR21432:SF20">
    <property type="entry name" value="ACETYL-COA HYDROLASE"/>
    <property type="match status" value="1"/>
</dbReference>
<name>A0A3T0E763_9PROT</name>
<gene>
    <name evidence="1" type="ORF">X907_0711</name>
</gene>